<evidence type="ECO:0000313" key="2">
    <source>
        <dbReference type="Proteomes" id="UP000474024"/>
    </source>
</evidence>
<name>A0A6L5YTQ4_9FIRM</name>
<organism evidence="1 2">
    <name type="scientific">Roseburia porci</name>
    <dbReference type="NCBI Taxonomy" id="2605790"/>
    <lineage>
        <taxon>Bacteria</taxon>
        <taxon>Bacillati</taxon>
        <taxon>Bacillota</taxon>
        <taxon>Clostridia</taxon>
        <taxon>Lachnospirales</taxon>
        <taxon>Lachnospiraceae</taxon>
        <taxon>Roseburia</taxon>
    </lineage>
</organism>
<dbReference type="AlphaFoldDB" id="A0A6L5YTQ4"/>
<keyword evidence="2" id="KW-1185">Reference proteome</keyword>
<evidence type="ECO:0000313" key="1">
    <source>
        <dbReference type="EMBL" id="MST75933.1"/>
    </source>
</evidence>
<dbReference type="Proteomes" id="UP000474024">
    <property type="component" value="Unassembled WGS sequence"/>
</dbReference>
<dbReference type="RefSeq" id="WP_154430902.1">
    <property type="nucleotide sequence ID" value="NZ_VUNI01000031.1"/>
</dbReference>
<comment type="caution">
    <text evidence="1">The sequence shown here is derived from an EMBL/GenBank/DDBJ whole genome shotgun (WGS) entry which is preliminary data.</text>
</comment>
<dbReference type="EMBL" id="VUNI01000031">
    <property type="protein sequence ID" value="MST75933.1"/>
    <property type="molecule type" value="Genomic_DNA"/>
</dbReference>
<sequence>MAENYVNMMDQSLIVTLTLDDDTEQKCLALCRFDVDGATYIALLPFGPDGLQNPDGDVYFYGFHEENGQPVLESILSDEIYGQVSDAFDQWLDMMEAEGET</sequence>
<gene>
    <name evidence="1" type="ORF">FYJ75_13195</name>
</gene>
<accession>A0A6L5YTQ4</accession>
<dbReference type="InterPro" id="IPR009711">
    <property type="entry name" value="UPF0473"/>
</dbReference>
<reference evidence="1 2" key="1">
    <citation type="submission" date="2019-08" db="EMBL/GenBank/DDBJ databases">
        <title>In-depth cultivation of the pig gut microbiome towards novel bacterial diversity and tailored functional studies.</title>
        <authorList>
            <person name="Wylensek D."/>
            <person name="Hitch T.C.A."/>
            <person name="Clavel T."/>
        </authorList>
    </citation>
    <scope>NUCLEOTIDE SEQUENCE [LARGE SCALE GENOMIC DNA]</scope>
    <source>
        <strain evidence="1 2">MUC/MUC-530-WT-4D</strain>
    </source>
</reference>
<protein>
    <submittedName>
        <fullName evidence="1">DUF1292 domain-containing protein</fullName>
    </submittedName>
</protein>
<proteinExistence type="predicted"/>
<dbReference type="Pfam" id="PF06949">
    <property type="entry name" value="DUF1292"/>
    <property type="match status" value="1"/>
</dbReference>